<reference evidence="3" key="1">
    <citation type="journal article" date="2013" name="Science">
        <title>The Amborella genome and the evolution of flowering plants.</title>
        <authorList>
            <consortium name="Amborella Genome Project"/>
        </authorList>
    </citation>
    <scope>NUCLEOTIDE SEQUENCE [LARGE SCALE GENOMIC DNA]</scope>
</reference>
<evidence type="ECO:0000313" key="3">
    <source>
        <dbReference type="Proteomes" id="UP000017836"/>
    </source>
</evidence>
<feature type="compositionally biased region" description="Basic and acidic residues" evidence="1">
    <location>
        <begin position="18"/>
        <end position="33"/>
    </location>
</feature>
<evidence type="ECO:0000256" key="1">
    <source>
        <dbReference type="SAM" id="MobiDB-lite"/>
    </source>
</evidence>
<protein>
    <submittedName>
        <fullName evidence="2">Uncharacterized protein</fullName>
    </submittedName>
</protein>
<keyword evidence="3" id="KW-1185">Reference proteome</keyword>
<dbReference type="AlphaFoldDB" id="W1NMJ0"/>
<sequence>MPLRRAEIGGGSGCVMDSSRDGRDRETAKTRTAVVEREAEMVGWVTDEGGRLQAAGRRMGERVAQMAAVLPPGLGG</sequence>
<evidence type="ECO:0000313" key="2">
    <source>
        <dbReference type="EMBL" id="ERM96688.1"/>
    </source>
</evidence>
<name>W1NMJ0_AMBTC</name>
<dbReference type="Gramene" id="ERM96688">
    <property type="protein sequence ID" value="ERM96688"/>
    <property type="gene ID" value="AMTR_s00001p00272810"/>
</dbReference>
<dbReference type="HOGENOM" id="CLU_2657739_0_0_1"/>
<dbReference type="Proteomes" id="UP000017836">
    <property type="component" value="Unassembled WGS sequence"/>
</dbReference>
<feature type="region of interest" description="Disordered" evidence="1">
    <location>
        <begin position="1"/>
        <end position="33"/>
    </location>
</feature>
<organism evidence="2 3">
    <name type="scientific">Amborella trichopoda</name>
    <dbReference type="NCBI Taxonomy" id="13333"/>
    <lineage>
        <taxon>Eukaryota</taxon>
        <taxon>Viridiplantae</taxon>
        <taxon>Streptophyta</taxon>
        <taxon>Embryophyta</taxon>
        <taxon>Tracheophyta</taxon>
        <taxon>Spermatophyta</taxon>
        <taxon>Magnoliopsida</taxon>
        <taxon>Amborellales</taxon>
        <taxon>Amborellaceae</taxon>
        <taxon>Amborella</taxon>
    </lineage>
</organism>
<proteinExistence type="predicted"/>
<gene>
    <name evidence="2" type="ORF">AMTR_s00001p00272810</name>
</gene>
<dbReference type="EMBL" id="KI397142">
    <property type="protein sequence ID" value="ERM96688.1"/>
    <property type="molecule type" value="Genomic_DNA"/>
</dbReference>
<accession>W1NMJ0</accession>